<evidence type="ECO:0000313" key="2">
    <source>
        <dbReference type="EMBL" id="PKI39686.1"/>
    </source>
</evidence>
<dbReference type="AlphaFoldDB" id="A0A2I0I8H1"/>
<organism evidence="2 3">
    <name type="scientific">Punica granatum</name>
    <name type="common">Pomegranate</name>
    <dbReference type="NCBI Taxonomy" id="22663"/>
    <lineage>
        <taxon>Eukaryota</taxon>
        <taxon>Viridiplantae</taxon>
        <taxon>Streptophyta</taxon>
        <taxon>Embryophyta</taxon>
        <taxon>Tracheophyta</taxon>
        <taxon>Spermatophyta</taxon>
        <taxon>Magnoliopsida</taxon>
        <taxon>eudicotyledons</taxon>
        <taxon>Gunneridae</taxon>
        <taxon>Pentapetalae</taxon>
        <taxon>rosids</taxon>
        <taxon>malvids</taxon>
        <taxon>Myrtales</taxon>
        <taxon>Lythraceae</taxon>
        <taxon>Punica</taxon>
    </lineage>
</organism>
<accession>A0A2I0I8H1</accession>
<feature type="compositionally biased region" description="Polar residues" evidence="1">
    <location>
        <begin position="7"/>
        <end position="33"/>
    </location>
</feature>
<protein>
    <submittedName>
        <fullName evidence="2">Uncharacterized protein</fullName>
    </submittedName>
</protein>
<evidence type="ECO:0000313" key="3">
    <source>
        <dbReference type="Proteomes" id="UP000233551"/>
    </source>
</evidence>
<comment type="caution">
    <text evidence="2">The sequence shown here is derived from an EMBL/GenBank/DDBJ whole genome shotgun (WGS) entry which is preliminary data.</text>
</comment>
<feature type="region of interest" description="Disordered" evidence="1">
    <location>
        <begin position="1"/>
        <end position="54"/>
    </location>
</feature>
<keyword evidence="3" id="KW-1185">Reference proteome</keyword>
<feature type="region of interest" description="Disordered" evidence="1">
    <location>
        <begin position="80"/>
        <end position="99"/>
    </location>
</feature>
<dbReference type="EMBL" id="PGOL01003781">
    <property type="protein sequence ID" value="PKI39686.1"/>
    <property type="molecule type" value="Genomic_DNA"/>
</dbReference>
<reference evidence="2 3" key="1">
    <citation type="submission" date="2017-11" db="EMBL/GenBank/DDBJ databases">
        <title>De-novo sequencing of pomegranate (Punica granatum L.) genome.</title>
        <authorList>
            <person name="Akparov Z."/>
            <person name="Amiraslanov A."/>
            <person name="Hajiyeva S."/>
            <person name="Abbasov M."/>
            <person name="Kaur K."/>
            <person name="Hamwieh A."/>
            <person name="Solovyev V."/>
            <person name="Salamov A."/>
            <person name="Braich B."/>
            <person name="Kosarev P."/>
            <person name="Mahmoud A."/>
            <person name="Hajiyev E."/>
            <person name="Babayeva S."/>
            <person name="Izzatullayeva V."/>
            <person name="Mammadov A."/>
            <person name="Mammadov A."/>
            <person name="Sharifova S."/>
            <person name="Ojaghi J."/>
            <person name="Eynullazada K."/>
            <person name="Bayramov B."/>
            <person name="Abdulazimova A."/>
            <person name="Shahmuradov I."/>
        </authorList>
    </citation>
    <scope>NUCLEOTIDE SEQUENCE [LARGE SCALE GENOMIC DNA]</scope>
    <source>
        <strain evidence="3">cv. AG2017</strain>
        <tissue evidence="2">Leaf</tissue>
    </source>
</reference>
<name>A0A2I0I8H1_PUNGR</name>
<evidence type="ECO:0000256" key="1">
    <source>
        <dbReference type="SAM" id="MobiDB-lite"/>
    </source>
</evidence>
<feature type="compositionally biased region" description="Basic and acidic residues" evidence="1">
    <location>
        <begin position="83"/>
        <end position="92"/>
    </location>
</feature>
<dbReference type="Proteomes" id="UP000233551">
    <property type="component" value="Unassembled WGS sequence"/>
</dbReference>
<gene>
    <name evidence="2" type="ORF">CRG98_039919</name>
</gene>
<proteinExistence type="predicted"/>
<sequence length="99" mass="10726">MEENRIRGSQSTGPGSFLASPNTCSTASNSRGHTTGVFGRPFDASSAPNVSRSTVRTRISFRRGTHARSLCNVAWECPPSRGRATDAREKELPLTVYDP</sequence>